<dbReference type="OrthoDB" id="9991036at2759"/>
<dbReference type="Pfam" id="PF13649">
    <property type="entry name" value="Methyltransf_25"/>
    <property type="match status" value="1"/>
</dbReference>
<reference evidence="3" key="1">
    <citation type="submission" date="2021-02" db="EMBL/GenBank/DDBJ databases">
        <authorList>
            <person name="Dougan E. K."/>
            <person name="Rhodes N."/>
            <person name="Thang M."/>
            <person name="Chan C."/>
        </authorList>
    </citation>
    <scope>NUCLEOTIDE SEQUENCE</scope>
</reference>
<protein>
    <recommendedName>
        <fullName evidence="2">Methyltransferase domain-containing protein</fullName>
    </recommendedName>
</protein>
<dbReference type="AlphaFoldDB" id="A0A812QMB4"/>
<dbReference type="InterPro" id="IPR029063">
    <property type="entry name" value="SAM-dependent_MTases_sf"/>
</dbReference>
<dbReference type="Proteomes" id="UP000601435">
    <property type="component" value="Unassembled WGS sequence"/>
</dbReference>
<organism evidence="3 4">
    <name type="scientific">Symbiodinium necroappetens</name>
    <dbReference type="NCBI Taxonomy" id="1628268"/>
    <lineage>
        <taxon>Eukaryota</taxon>
        <taxon>Sar</taxon>
        <taxon>Alveolata</taxon>
        <taxon>Dinophyceae</taxon>
        <taxon>Suessiales</taxon>
        <taxon>Symbiodiniaceae</taxon>
        <taxon>Symbiodinium</taxon>
    </lineage>
</organism>
<dbReference type="InterPro" id="IPR041698">
    <property type="entry name" value="Methyltransf_25"/>
</dbReference>
<feature type="compositionally biased region" description="Basic and acidic residues" evidence="1">
    <location>
        <begin position="1"/>
        <end position="20"/>
    </location>
</feature>
<name>A0A812QMB4_9DINO</name>
<feature type="domain" description="Methyltransferase" evidence="2">
    <location>
        <begin position="269"/>
        <end position="353"/>
    </location>
</feature>
<comment type="caution">
    <text evidence="3">The sequence shown here is derived from an EMBL/GenBank/DDBJ whole genome shotgun (WGS) entry which is preliminary data.</text>
</comment>
<sequence length="419" mass="46602">MHQASREQLRGQTDVCKRPDGTATVSMERSADAFLAFDAYSQHMPGTREVRLGQTRFFAFVAPRLGAEHLVVWRRVADVEQAADAYQAAAAMQTGGLPMKKGESLDPLSDACIRLTKCSDKAQLTAAVWRWEKLDEKDPNRYWAAGGDTWMYWESFWVPAEDAALATAGVAFGDADGAMLQPTLGDAPVRMASDAVSVLQQDLGFEDEQERMTRAALKDKAYSIVYEYNVWGSDVSRSGTGSDLWSPEARLAVTALEAVIDKFQIRSMLDCACGDATWMVPFFVAKHPELQYTGVDVVSDVIAGNKQRHPDLNFLSQDLSEIPLPRGAELIFSKETVNHMHLVDAQKAIQQFAATGARYLLTNVHEDVDNFVGAEKTCHTTYIKYDYELPPFSLRKLARVIEYQGLQTSFTLFELNQAS</sequence>
<evidence type="ECO:0000313" key="3">
    <source>
        <dbReference type="EMBL" id="CAE7394106.1"/>
    </source>
</evidence>
<accession>A0A812QMB4</accession>
<gene>
    <name evidence="3" type="ORF">SNEC2469_LOCUS10742</name>
</gene>
<evidence type="ECO:0000259" key="2">
    <source>
        <dbReference type="Pfam" id="PF13649"/>
    </source>
</evidence>
<dbReference type="Gene3D" id="3.40.50.150">
    <property type="entry name" value="Vaccinia Virus protein VP39"/>
    <property type="match status" value="1"/>
</dbReference>
<dbReference type="EMBL" id="CAJNJA010017087">
    <property type="protein sequence ID" value="CAE7394106.1"/>
    <property type="molecule type" value="Genomic_DNA"/>
</dbReference>
<dbReference type="SUPFAM" id="SSF53335">
    <property type="entry name" value="S-adenosyl-L-methionine-dependent methyltransferases"/>
    <property type="match status" value="1"/>
</dbReference>
<evidence type="ECO:0000256" key="1">
    <source>
        <dbReference type="SAM" id="MobiDB-lite"/>
    </source>
</evidence>
<evidence type="ECO:0000313" key="4">
    <source>
        <dbReference type="Proteomes" id="UP000601435"/>
    </source>
</evidence>
<proteinExistence type="predicted"/>
<keyword evidence="4" id="KW-1185">Reference proteome</keyword>
<feature type="region of interest" description="Disordered" evidence="1">
    <location>
        <begin position="1"/>
        <end position="21"/>
    </location>
</feature>